<feature type="region of interest" description="Disordered" evidence="1">
    <location>
        <begin position="1"/>
        <end position="34"/>
    </location>
</feature>
<proteinExistence type="predicted"/>
<organism evidence="2 3">
    <name type="scientific">Jiangella aurantiaca</name>
    <dbReference type="NCBI Taxonomy" id="2530373"/>
    <lineage>
        <taxon>Bacteria</taxon>
        <taxon>Bacillati</taxon>
        <taxon>Actinomycetota</taxon>
        <taxon>Actinomycetes</taxon>
        <taxon>Jiangellales</taxon>
        <taxon>Jiangellaceae</taxon>
        <taxon>Jiangella</taxon>
    </lineage>
</organism>
<reference evidence="2 3" key="1">
    <citation type="submission" date="2019-02" db="EMBL/GenBank/DDBJ databases">
        <title>Draft genome sequences of novel Actinobacteria.</title>
        <authorList>
            <person name="Sahin N."/>
            <person name="Ay H."/>
            <person name="Saygin H."/>
        </authorList>
    </citation>
    <scope>NUCLEOTIDE SEQUENCE [LARGE SCALE GENOMIC DNA]</scope>
    <source>
        <strain evidence="2 3">8K307</strain>
    </source>
</reference>
<keyword evidence="3" id="KW-1185">Reference proteome</keyword>
<accession>A0A4R5A746</accession>
<dbReference type="EMBL" id="SMLB01000034">
    <property type="protein sequence ID" value="TDD66920.1"/>
    <property type="molecule type" value="Genomic_DNA"/>
</dbReference>
<gene>
    <name evidence="2" type="ORF">E1262_20815</name>
</gene>
<comment type="caution">
    <text evidence="2">The sequence shown here is derived from an EMBL/GenBank/DDBJ whole genome shotgun (WGS) entry which is preliminary data.</text>
</comment>
<evidence type="ECO:0008006" key="4">
    <source>
        <dbReference type="Google" id="ProtNLM"/>
    </source>
</evidence>
<evidence type="ECO:0000256" key="1">
    <source>
        <dbReference type="SAM" id="MobiDB-lite"/>
    </source>
</evidence>
<evidence type="ECO:0000313" key="2">
    <source>
        <dbReference type="EMBL" id="TDD66920.1"/>
    </source>
</evidence>
<dbReference type="OrthoDB" id="3178062at2"/>
<sequence length="81" mass="9019">MLTGRDTVDEFGATVTPRRQDERRTDRHSGLPPASVANVIVHAVTSRNPAPRRVIGRDARAVAVLTRLLPHRLIYRLTAAR</sequence>
<feature type="compositionally biased region" description="Basic and acidic residues" evidence="1">
    <location>
        <begin position="18"/>
        <end position="29"/>
    </location>
</feature>
<name>A0A4R5A746_9ACTN</name>
<evidence type="ECO:0000313" key="3">
    <source>
        <dbReference type="Proteomes" id="UP000295217"/>
    </source>
</evidence>
<dbReference type="Proteomes" id="UP000295217">
    <property type="component" value="Unassembled WGS sequence"/>
</dbReference>
<dbReference type="AlphaFoldDB" id="A0A4R5A746"/>
<dbReference type="RefSeq" id="WP_132105134.1">
    <property type="nucleotide sequence ID" value="NZ_SMLB01000034.1"/>
</dbReference>
<protein>
    <recommendedName>
        <fullName evidence="4">Short-chain dehydrogenase</fullName>
    </recommendedName>
</protein>